<sequence>MRQLVYFVAVSLDGYIAGPAGEFDAFPLEGDHMQPLTARFADAIPTNISDAYGIEQDGSVFDTVVMGWNTYAVGLPAGVTSPYRHLRQVVFSQSRTQADIPGDPPNLSVSNDNPVDVVRRLKDQPGTSSIWLCGGGSIASVLADEIDRLVLKRNPLLFGDGIPLFAPGAYEPQRFHEVETTAYNSGVVVSEYVRRPVVEARAEARIKNG</sequence>
<dbReference type="SUPFAM" id="SSF53597">
    <property type="entry name" value="Dihydrofolate reductase-like"/>
    <property type="match status" value="1"/>
</dbReference>
<dbReference type="RefSeq" id="WP_241912949.1">
    <property type="nucleotide sequence ID" value="NZ_CP093326.1"/>
</dbReference>
<feature type="domain" description="Bacterial bifunctional deaminase-reductase C-terminal" evidence="2">
    <location>
        <begin position="4"/>
        <end position="189"/>
    </location>
</feature>
<gene>
    <name evidence="3" type="ORF">MNQ99_10775</name>
</gene>
<dbReference type="Proteomes" id="UP000829069">
    <property type="component" value="Chromosome"/>
</dbReference>
<dbReference type="Pfam" id="PF01872">
    <property type="entry name" value="RibD_C"/>
    <property type="match status" value="1"/>
</dbReference>
<keyword evidence="4" id="KW-1185">Reference proteome</keyword>
<dbReference type="EMBL" id="CP093326">
    <property type="protein sequence ID" value="UNK44484.1"/>
    <property type="molecule type" value="Genomic_DNA"/>
</dbReference>
<proteinExistence type="predicted"/>
<dbReference type="PANTHER" id="PTHR38011:SF11">
    <property type="entry name" value="2,5-DIAMINO-6-RIBOSYLAMINO-4(3H)-PYRIMIDINONE 5'-PHOSPHATE REDUCTASE"/>
    <property type="match status" value="1"/>
</dbReference>
<protein>
    <submittedName>
        <fullName evidence="3">Dihydrofolate reductase family protein</fullName>
    </submittedName>
</protein>
<evidence type="ECO:0000313" key="4">
    <source>
        <dbReference type="Proteomes" id="UP000829069"/>
    </source>
</evidence>
<name>A0ABY3W324_9MICC</name>
<evidence type="ECO:0000313" key="3">
    <source>
        <dbReference type="EMBL" id="UNK44484.1"/>
    </source>
</evidence>
<accession>A0ABY3W324</accession>
<reference evidence="3 4" key="1">
    <citation type="submission" date="2022-03" db="EMBL/GenBank/DDBJ databases">
        <title>Isotopic signatures of nitrous oxide derived from detoxification processes.</title>
        <authorList>
            <person name="Behrendt U."/>
            <person name="Buchen C."/>
            <person name="Well R."/>
            <person name="Ulrich A."/>
            <person name="Rohe L."/>
            <person name="Kolb S."/>
            <person name="Schloter M."/>
            <person name="Horn M.A."/>
            <person name="Augustin J."/>
        </authorList>
    </citation>
    <scope>NUCLEOTIDE SEQUENCE [LARGE SCALE GENOMIC DNA]</scope>
    <source>
        <strain evidence="3 4">S4-C24</strain>
    </source>
</reference>
<dbReference type="InterPro" id="IPR002734">
    <property type="entry name" value="RibDG_C"/>
</dbReference>
<organism evidence="3 4">
    <name type="scientific">Arthrobacter sulfonylureivorans</name>
    <dbReference type="NCBI Taxonomy" id="2486855"/>
    <lineage>
        <taxon>Bacteria</taxon>
        <taxon>Bacillati</taxon>
        <taxon>Actinomycetota</taxon>
        <taxon>Actinomycetes</taxon>
        <taxon>Micrococcales</taxon>
        <taxon>Micrococcaceae</taxon>
        <taxon>Arthrobacter</taxon>
    </lineage>
</organism>
<evidence type="ECO:0000256" key="1">
    <source>
        <dbReference type="SAM" id="MobiDB-lite"/>
    </source>
</evidence>
<dbReference type="PANTHER" id="PTHR38011">
    <property type="entry name" value="DIHYDROFOLATE REDUCTASE FAMILY PROTEIN (AFU_ORTHOLOGUE AFUA_8G06820)"/>
    <property type="match status" value="1"/>
</dbReference>
<dbReference type="InterPro" id="IPR024072">
    <property type="entry name" value="DHFR-like_dom_sf"/>
</dbReference>
<dbReference type="Gene3D" id="3.40.430.10">
    <property type="entry name" value="Dihydrofolate Reductase, subunit A"/>
    <property type="match status" value="1"/>
</dbReference>
<feature type="region of interest" description="Disordered" evidence="1">
    <location>
        <begin position="94"/>
        <end position="113"/>
    </location>
</feature>
<dbReference type="InterPro" id="IPR050765">
    <property type="entry name" value="Riboflavin_Biosynth_HTPR"/>
</dbReference>
<evidence type="ECO:0000259" key="2">
    <source>
        <dbReference type="Pfam" id="PF01872"/>
    </source>
</evidence>